<dbReference type="GO" id="GO:0030272">
    <property type="term" value="F:5-formyltetrahydrofolate cyclo-ligase activity"/>
    <property type="evidence" value="ECO:0007669"/>
    <property type="project" value="UniProtKB-EC"/>
</dbReference>
<gene>
    <name evidence="6" type="ORF">EJ995_04175</name>
</gene>
<evidence type="ECO:0000313" key="7">
    <source>
        <dbReference type="Proteomes" id="UP000279600"/>
    </source>
</evidence>
<dbReference type="EMBL" id="CP034549">
    <property type="protein sequence ID" value="AZQ43467.1"/>
    <property type="molecule type" value="Genomic_DNA"/>
</dbReference>
<dbReference type="KEGG" id="noj:EJ995_04175"/>
<feature type="binding site" evidence="4">
    <location>
        <position position="49"/>
    </location>
    <ligand>
        <name>substrate</name>
    </ligand>
</feature>
<dbReference type="GO" id="GO:0035999">
    <property type="term" value="P:tetrahydrofolate interconversion"/>
    <property type="evidence" value="ECO:0007669"/>
    <property type="project" value="TreeGrafter"/>
</dbReference>
<evidence type="ECO:0000256" key="5">
    <source>
        <dbReference type="RuleBase" id="RU361279"/>
    </source>
</evidence>
<dbReference type="Gene3D" id="3.40.50.10420">
    <property type="entry name" value="NagB/RpiA/CoA transferase-like"/>
    <property type="match status" value="1"/>
</dbReference>
<dbReference type="PANTHER" id="PTHR23407:SF1">
    <property type="entry name" value="5-FORMYLTETRAHYDROFOLATE CYCLO-LIGASE"/>
    <property type="match status" value="1"/>
</dbReference>
<dbReference type="InterPro" id="IPR037171">
    <property type="entry name" value="NagB/RpiA_transferase-like"/>
</dbReference>
<organism evidence="6 7">
    <name type="scientific">Nonlabens ponticola</name>
    <dbReference type="NCBI Taxonomy" id="2496866"/>
    <lineage>
        <taxon>Bacteria</taxon>
        <taxon>Pseudomonadati</taxon>
        <taxon>Bacteroidota</taxon>
        <taxon>Flavobacteriia</taxon>
        <taxon>Flavobacteriales</taxon>
        <taxon>Flavobacteriaceae</taxon>
        <taxon>Nonlabens</taxon>
    </lineage>
</organism>
<feature type="binding site" evidence="4">
    <location>
        <position position="56"/>
    </location>
    <ligand>
        <name>substrate</name>
    </ligand>
</feature>
<dbReference type="SUPFAM" id="SSF100950">
    <property type="entry name" value="NagB/RpiA/CoA transferase-like"/>
    <property type="match status" value="1"/>
</dbReference>
<evidence type="ECO:0000256" key="1">
    <source>
        <dbReference type="ARBA" id="ARBA00010638"/>
    </source>
</evidence>
<dbReference type="GO" id="GO:0005524">
    <property type="term" value="F:ATP binding"/>
    <property type="evidence" value="ECO:0007669"/>
    <property type="project" value="UniProtKB-KW"/>
</dbReference>
<feature type="binding site" evidence="4">
    <location>
        <begin position="4"/>
        <end position="8"/>
    </location>
    <ligand>
        <name>ATP</name>
        <dbReference type="ChEBI" id="CHEBI:30616"/>
    </ligand>
</feature>
<keyword evidence="5" id="KW-0460">Magnesium</keyword>
<dbReference type="Proteomes" id="UP000279600">
    <property type="component" value="Chromosome"/>
</dbReference>
<keyword evidence="5" id="KW-0479">Metal-binding</keyword>
<dbReference type="RefSeq" id="WP_126445901.1">
    <property type="nucleotide sequence ID" value="NZ_CP034549.1"/>
</dbReference>
<comment type="cofactor">
    <cofactor evidence="5">
        <name>Mg(2+)</name>
        <dbReference type="ChEBI" id="CHEBI:18420"/>
    </cofactor>
</comment>
<evidence type="ECO:0000313" key="6">
    <source>
        <dbReference type="EMBL" id="AZQ43467.1"/>
    </source>
</evidence>
<dbReference type="Pfam" id="PF01812">
    <property type="entry name" value="5-FTHF_cyc-lig"/>
    <property type="match status" value="1"/>
</dbReference>
<dbReference type="PANTHER" id="PTHR23407">
    <property type="entry name" value="ATPASE INHIBITOR/5-FORMYLTETRAHYDROFOLATE CYCLO-LIGASE"/>
    <property type="match status" value="1"/>
</dbReference>
<dbReference type="GO" id="GO:0046872">
    <property type="term" value="F:metal ion binding"/>
    <property type="evidence" value="ECO:0007669"/>
    <property type="project" value="UniProtKB-KW"/>
</dbReference>
<dbReference type="OrthoDB" id="9801938at2"/>
<keyword evidence="3 4" id="KW-0067">ATP-binding</keyword>
<keyword evidence="6" id="KW-0436">Ligase</keyword>
<keyword evidence="2 4" id="KW-0547">Nucleotide-binding</keyword>
<dbReference type="InterPro" id="IPR024185">
    <property type="entry name" value="FTHF_cligase-like_sf"/>
</dbReference>
<sequence length="189" mass="21623">MKTKSRLRQVYRAKRAALTLDEVQEKSIAIANQLLRLDIWNHANYHLFLPIEKSNEVDTAHILNILQGRDKNVILSRSNFNDGTMQHYLLTDSTKLVVNKYGIPEPDENAIEFPVDKINVVFIPLLVADLNGHRVGYGKGFYDRFLINCQPNTQFIGLSFFEPIESIEDIYTGDVPVNQLITPANTFNF</sequence>
<evidence type="ECO:0000256" key="4">
    <source>
        <dbReference type="PIRSR" id="PIRSR006806-1"/>
    </source>
</evidence>
<dbReference type="InterPro" id="IPR002698">
    <property type="entry name" value="FTHF_cligase"/>
</dbReference>
<dbReference type="PIRSF" id="PIRSF006806">
    <property type="entry name" value="FTHF_cligase"/>
    <property type="match status" value="1"/>
</dbReference>
<proteinExistence type="inferred from homology"/>
<comment type="catalytic activity">
    <reaction evidence="5">
        <text>(6S)-5-formyl-5,6,7,8-tetrahydrofolate + ATP = (6R)-5,10-methenyltetrahydrofolate + ADP + phosphate</text>
        <dbReference type="Rhea" id="RHEA:10488"/>
        <dbReference type="ChEBI" id="CHEBI:30616"/>
        <dbReference type="ChEBI" id="CHEBI:43474"/>
        <dbReference type="ChEBI" id="CHEBI:57455"/>
        <dbReference type="ChEBI" id="CHEBI:57457"/>
        <dbReference type="ChEBI" id="CHEBI:456216"/>
        <dbReference type="EC" id="6.3.3.2"/>
    </reaction>
</comment>
<evidence type="ECO:0000256" key="3">
    <source>
        <dbReference type="ARBA" id="ARBA00022840"/>
    </source>
</evidence>
<dbReference type="AlphaFoldDB" id="A0A3S9MWF6"/>
<comment type="similarity">
    <text evidence="1 5">Belongs to the 5-formyltetrahydrofolate cyclo-ligase family.</text>
</comment>
<dbReference type="EC" id="6.3.3.2" evidence="5"/>
<protein>
    <recommendedName>
        <fullName evidence="5">5-formyltetrahydrofolate cyclo-ligase</fullName>
        <ecNumber evidence="5">6.3.3.2</ecNumber>
    </recommendedName>
</protein>
<reference evidence="6 7" key="1">
    <citation type="submission" date="2018-12" db="EMBL/GenBank/DDBJ databases">
        <title>Complete genome of Nonlabens sp. MJ115.</title>
        <authorList>
            <person name="Choi H.S."/>
            <person name="Jung J."/>
        </authorList>
    </citation>
    <scope>NUCLEOTIDE SEQUENCE [LARGE SCALE GENOMIC DNA]</scope>
    <source>
        <strain evidence="6 7">MJ115</strain>
    </source>
</reference>
<keyword evidence="7" id="KW-1185">Reference proteome</keyword>
<accession>A0A3S9MWF6</accession>
<feature type="binding site" evidence="4">
    <location>
        <begin position="134"/>
        <end position="142"/>
    </location>
    <ligand>
        <name>ATP</name>
        <dbReference type="ChEBI" id="CHEBI:30616"/>
    </ligand>
</feature>
<dbReference type="NCBIfam" id="TIGR02727">
    <property type="entry name" value="MTHFS_bact"/>
    <property type="match status" value="1"/>
</dbReference>
<dbReference type="GO" id="GO:0009396">
    <property type="term" value="P:folic acid-containing compound biosynthetic process"/>
    <property type="evidence" value="ECO:0007669"/>
    <property type="project" value="TreeGrafter"/>
</dbReference>
<evidence type="ECO:0000256" key="2">
    <source>
        <dbReference type="ARBA" id="ARBA00022741"/>
    </source>
</evidence>
<name>A0A3S9MWF6_9FLAO</name>